<evidence type="ECO:0000259" key="2">
    <source>
        <dbReference type="PROSITE" id="PS51831"/>
    </source>
</evidence>
<dbReference type="InterPro" id="IPR050135">
    <property type="entry name" value="dGTPase-like"/>
</dbReference>
<dbReference type="InterPro" id="IPR006674">
    <property type="entry name" value="HD_domain"/>
</dbReference>
<dbReference type="GO" id="GO:0006203">
    <property type="term" value="P:dGTP catabolic process"/>
    <property type="evidence" value="ECO:0007669"/>
    <property type="project" value="TreeGrafter"/>
</dbReference>
<dbReference type="EMBL" id="KZ345024">
    <property type="protein sequence ID" value="PIO76891.1"/>
    <property type="molecule type" value="Genomic_DNA"/>
</dbReference>
<feature type="domain" description="HD" evidence="2">
    <location>
        <begin position="66"/>
        <end position="177"/>
    </location>
</feature>
<dbReference type="Gene3D" id="1.10.3210.10">
    <property type="entry name" value="Hypothetical protein af1432"/>
    <property type="match status" value="1"/>
</dbReference>
<evidence type="ECO:0000313" key="3">
    <source>
        <dbReference type="EMBL" id="PIO76891.1"/>
    </source>
</evidence>
<comment type="similarity">
    <text evidence="1">Belongs to the SAMHD1 family.</text>
</comment>
<proteinExistence type="inferred from homology"/>
<dbReference type="GO" id="GO:0005634">
    <property type="term" value="C:nucleus"/>
    <property type="evidence" value="ECO:0007669"/>
    <property type="project" value="TreeGrafter"/>
</dbReference>
<name>A0A2G9V318_TELCI</name>
<dbReference type="PANTHER" id="PTHR11373">
    <property type="entry name" value="DEOXYNUCLEOSIDE TRIPHOSPHATE TRIPHOSPHOHYDROLASE"/>
    <property type="match status" value="1"/>
</dbReference>
<dbReference type="Proteomes" id="UP000230423">
    <property type="component" value="Unassembled WGS sequence"/>
</dbReference>
<gene>
    <name evidence="3" type="ORF">TELCIR_01025</name>
</gene>
<dbReference type="PROSITE" id="PS51831">
    <property type="entry name" value="HD"/>
    <property type="match status" value="1"/>
</dbReference>
<dbReference type="OrthoDB" id="9991235at2759"/>
<dbReference type="AlphaFoldDB" id="A0A2G9V318"/>
<reference evidence="3 4" key="1">
    <citation type="submission" date="2015-09" db="EMBL/GenBank/DDBJ databases">
        <title>Draft genome of the parasitic nematode Teladorsagia circumcincta isolate WARC Sus (inbred).</title>
        <authorList>
            <person name="Mitreva M."/>
        </authorList>
    </citation>
    <scope>NUCLEOTIDE SEQUENCE [LARGE SCALE GENOMIC DNA]</scope>
    <source>
        <strain evidence="3 4">S</strain>
    </source>
</reference>
<evidence type="ECO:0000256" key="1">
    <source>
        <dbReference type="ARBA" id="ARBA00005776"/>
    </source>
</evidence>
<accession>A0A2G9V318</accession>
<sequence length="205" mass="24012">MKMREDRPEEWPPLVEKRQIQDMVHGPISLFYPLDRVVDTREFQRLRDLKQLGVTYLVYPCTTHSRFVHSLGTYWLAFKFVELLKRDTSLNITGQDHLCVSLAALCHDLGHGPFSHLFDGAFRDASRASKYTHESLSIRLLRRIVGEKEIRETLEQYLGKGDEFEKNITFTEELISSQKFVRAKHVTKKLKAVTWLYQGHLYLDS</sequence>
<evidence type="ECO:0000313" key="4">
    <source>
        <dbReference type="Proteomes" id="UP000230423"/>
    </source>
</evidence>
<dbReference type="SUPFAM" id="SSF109604">
    <property type="entry name" value="HD-domain/PDEase-like"/>
    <property type="match status" value="1"/>
</dbReference>
<organism evidence="3 4">
    <name type="scientific">Teladorsagia circumcincta</name>
    <name type="common">Brown stomach worm</name>
    <name type="synonym">Ostertagia circumcincta</name>
    <dbReference type="NCBI Taxonomy" id="45464"/>
    <lineage>
        <taxon>Eukaryota</taxon>
        <taxon>Metazoa</taxon>
        <taxon>Ecdysozoa</taxon>
        <taxon>Nematoda</taxon>
        <taxon>Chromadorea</taxon>
        <taxon>Rhabditida</taxon>
        <taxon>Rhabditina</taxon>
        <taxon>Rhabditomorpha</taxon>
        <taxon>Strongyloidea</taxon>
        <taxon>Trichostrongylidae</taxon>
        <taxon>Teladorsagia</taxon>
    </lineage>
</organism>
<dbReference type="PANTHER" id="PTHR11373:SF4">
    <property type="entry name" value="DEOXYNUCLEOSIDE TRIPHOSPHATE TRIPHOSPHOHYDROLASE SAMHD1"/>
    <property type="match status" value="1"/>
</dbReference>
<keyword evidence="4" id="KW-1185">Reference proteome</keyword>
<dbReference type="CDD" id="cd00077">
    <property type="entry name" value="HDc"/>
    <property type="match status" value="1"/>
</dbReference>
<dbReference type="Pfam" id="PF01966">
    <property type="entry name" value="HD"/>
    <property type="match status" value="1"/>
</dbReference>
<dbReference type="InterPro" id="IPR003607">
    <property type="entry name" value="HD/PDEase_dom"/>
</dbReference>
<dbReference type="GO" id="GO:0008832">
    <property type="term" value="F:dGTPase activity"/>
    <property type="evidence" value="ECO:0007669"/>
    <property type="project" value="TreeGrafter"/>
</dbReference>
<protein>
    <recommendedName>
        <fullName evidence="2">HD domain-containing protein</fullName>
    </recommendedName>
</protein>